<reference evidence="1 2" key="1">
    <citation type="submission" date="2019-05" db="EMBL/GenBank/DDBJ databases">
        <title>Another draft genome of Portunus trituberculatus and its Hox gene families provides insights of decapod evolution.</title>
        <authorList>
            <person name="Jeong J.-H."/>
            <person name="Song I."/>
            <person name="Kim S."/>
            <person name="Choi T."/>
            <person name="Kim D."/>
            <person name="Ryu S."/>
            <person name="Kim W."/>
        </authorList>
    </citation>
    <scope>NUCLEOTIDE SEQUENCE [LARGE SCALE GENOMIC DNA]</scope>
    <source>
        <tissue evidence="1">Muscle</tissue>
    </source>
</reference>
<dbReference type="AlphaFoldDB" id="A0A5B7GAJ4"/>
<protein>
    <submittedName>
        <fullName evidence="1">Uncharacterized protein</fullName>
    </submittedName>
</protein>
<keyword evidence="2" id="KW-1185">Reference proteome</keyword>
<accession>A0A5B7GAJ4</accession>
<comment type="caution">
    <text evidence="1">The sequence shown here is derived from an EMBL/GenBank/DDBJ whole genome shotgun (WGS) entry which is preliminary data.</text>
</comment>
<evidence type="ECO:0000313" key="2">
    <source>
        <dbReference type="Proteomes" id="UP000324222"/>
    </source>
</evidence>
<evidence type="ECO:0000313" key="1">
    <source>
        <dbReference type="EMBL" id="MPC57071.1"/>
    </source>
</evidence>
<sequence length="191" mass="21863">MRTESVGENREGASCLRQLCFGEEKDEVKVFYRLKIRSKTTIVAEVNEEKVEEVSIHFGSQPREQSDLRTFLVSFPEVDFKARFGVARYHFFVNSFGWRDGETGLGGEDHTSVRLPSLNSIVISVSITKLLLIDRRRGWEQTESSGGKFSQTRANAFPKRLLSFGKRFLANHRGATPSTSWNEIKKELHFE</sequence>
<name>A0A5B7GAJ4_PORTR</name>
<proteinExistence type="predicted"/>
<dbReference type="Proteomes" id="UP000324222">
    <property type="component" value="Unassembled WGS sequence"/>
</dbReference>
<dbReference type="EMBL" id="VSRR010014483">
    <property type="protein sequence ID" value="MPC57071.1"/>
    <property type="molecule type" value="Genomic_DNA"/>
</dbReference>
<gene>
    <name evidence="1" type="ORF">E2C01_051043</name>
</gene>
<organism evidence="1 2">
    <name type="scientific">Portunus trituberculatus</name>
    <name type="common">Swimming crab</name>
    <name type="synonym">Neptunus trituberculatus</name>
    <dbReference type="NCBI Taxonomy" id="210409"/>
    <lineage>
        <taxon>Eukaryota</taxon>
        <taxon>Metazoa</taxon>
        <taxon>Ecdysozoa</taxon>
        <taxon>Arthropoda</taxon>
        <taxon>Crustacea</taxon>
        <taxon>Multicrustacea</taxon>
        <taxon>Malacostraca</taxon>
        <taxon>Eumalacostraca</taxon>
        <taxon>Eucarida</taxon>
        <taxon>Decapoda</taxon>
        <taxon>Pleocyemata</taxon>
        <taxon>Brachyura</taxon>
        <taxon>Eubrachyura</taxon>
        <taxon>Portunoidea</taxon>
        <taxon>Portunidae</taxon>
        <taxon>Portuninae</taxon>
        <taxon>Portunus</taxon>
    </lineage>
</organism>